<dbReference type="EMBL" id="CP146609">
    <property type="protein sequence ID" value="WWX22128.1"/>
    <property type="molecule type" value="Genomic_DNA"/>
</dbReference>
<accession>A0ABZ2J048</accession>
<gene>
    <name evidence="3" type="ORF">V8V93_16990</name>
</gene>
<dbReference type="Gene3D" id="3.40.50.2300">
    <property type="match status" value="1"/>
</dbReference>
<dbReference type="PANTHER" id="PTHR43428:SF1">
    <property type="entry name" value="ARSENATE REDUCTASE"/>
    <property type="match status" value="1"/>
</dbReference>
<dbReference type="PANTHER" id="PTHR43428">
    <property type="entry name" value="ARSENATE REDUCTASE"/>
    <property type="match status" value="1"/>
</dbReference>
<dbReference type="GO" id="GO:0030612">
    <property type="term" value="F:arsenate reductase (thioredoxin) activity"/>
    <property type="evidence" value="ECO:0007669"/>
    <property type="project" value="UniProtKB-EC"/>
</dbReference>
<protein>
    <submittedName>
        <fullName evidence="3">Arsenate reductase ArsC</fullName>
        <ecNumber evidence="3">1.20.4.4</ecNumber>
    </submittedName>
</protein>
<dbReference type="SUPFAM" id="SSF52788">
    <property type="entry name" value="Phosphotyrosine protein phosphatases I"/>
    <property type="match status" value="1"/>
</dbReference>
<name>A0ABZ2J048_9BACT</name>
<evidence type="ECO:0000259" key="2">
    <source>
        <dbReference type="SMART" id="SM00226"/>
    </source>
</evidence>
<evidence type="ECO:0000256" key="1">
    <source>
        <dbReference type="ARBA" id="ARBA00022849"/>
    </source>
</evidence>
<evidence type="ECO:0000313" key="3">
    <source>
        <dbReference type="EMBL" id="WWX22128.1"/>
    </source>
</evidence>
<keyword evidence="1" id="KW-0059">Arsenical resistance</keyword>
<dbReference type="InterPro" id="IPR036196">
    <property type="entry name" value="Ptyr_pPase_sf"/>
</dbReference>
<dbReference type="CDD" id="cd16345">
    <property type="entry name" value="LMWP_ArsC"/>
    <property type="match status" value="1"/>
</dbReference>
<dbReference type="Pfam" id="PF01451">
    <property type="entry name" value="LMWPc"/>
    <property type="match status" value="1"/>
</dbReference>
<keyword evidence="3" id="KW-0560">Oxidoreductase</keyword>
<reference evidence="3 4" key="1">
    <citation type="submission" date="2024-03" db="EMBL/GenBank/DDBJ databases">
        <title>Phenotype and Genome Characterization of a Sulfate-Reducing Bacterium Pseudodesulfovibrio sp. strain 5S69, isolated from Petroleum Reservoir in Tatarstan (Russia).</title>
        <authorList>
            <person name="Bidzhieva S.K."/>
            <person name="Kadnikov V."/>
            <person name="Tourova T.P."/>
            <person name="Samigullina S.R."/>
            <person name="Sokolova D.S."/>
            <person name="Poltaraus A.B."/>
            <person name="Avtukh A.N."/>
            <person name="Tereshina V.M."/>
            <person name="Mardanov A.V."/>
            <person name="Nazina T.N."/>
        </authorList>
    </citation>
    <scope>NUCLEOTIDE SEQUENCE [LARGE SCALE GENOMIC DNA]</scope>
    <source>
        <strain evidence="3 4">5S69</strain>
    </source>
</reference>
<dbReference type="SMART" id="SM00226">
    <property type="entry name" value="LMWPc"/>
    <property type="match status" value="1"/>
</dbReference>
<proteinExistence type="predicted"/>
<dbReference type="EC" id="1.20.4.4" evidence="3"/>
<keyword evidence="4" id="KW-1185">Reference proteome</keyword>
<dbReference type="RefSeq" id="WP_338667814.1">
    <property type="nucleotide sequence ID" value="NZ_CP146609.1"/>
</dbReference>
<evidence type="ECO:0000313" key="4">
    <source>
        <dbReference type="Proteomes" id="UP001385389"/>
    </source>
</evidence>
<organism evidence="3 4">
    <name type="scientific">Pseudodesulfovibrio methanolicus</name>
    <dbReference type="NCBI Taxonomy" id="3126690"/>
    <lineage>
        <taxon>Bacteria</taxon>
        <taxon>Pseudomonadati</taxon>
        <taxon>Thermodesulfobacteriota</taxon>
        <taxon>Desulfovibrionia</taxon>
        <taxon>Desulfovibrionales</taxon>
        <taxon>Desulfovibrionaceae</taxon>
    </lineage>
</organism>
<feature type="domain" description="Phosphotyrosine protein phosphatase I" evidence="2">
    <location>
        <begin position="1"/>
        <end position="138"/>
    </location>
</feature>
<dbReference type="Proteomes" id="UP001385389">
    <property type="component" value="Chromosome"/>
</dbReference>
<sequence length="145" mass="15764">MNILFLCTGNSCRSQMAEGWAKALKADEFTAWSAGVETHGLNPLAVQVMAEAGVDISGHTSKLTTDLPEDVDFDYVVTVCGHANENCPYFPARTKVVHVGFDDPPALAKTLDDEAEILDVYRRVRDEIKAFVQGLPGSLEDPDGH</sequence>
<dbReference type="InterPro" id="IPR023485">
    <property type="entry name" value="Ptyr_pPase"/>
</dbReference>